<keyword evidence="3" id="KW-1185">Reference proteome</keyword>
<dbReference type="AlphaFoldDB" id="A0A6V8HD55"/>
<evidence type="ECO:0000313" key="3">
    <source>
        <dbReference type="Proteomes" id="UP000053095"/>
    </source>
</evidence>
<feature type="compositionally biased region" description="Basic and acidic residues" evidence="1">
    <location>
        <begin position="132"/>
        <end position="146"/>
    </location>
</feature>
<dbReference type="InterPro" id="IPR011990">
    <property type="entry name" value="TPR-like_helical_dom_sf"/>
</dbReference>
<proteinExistence type="predicted"/>
<feature type="region of interest" description="Disordered" evidence="1">
    <location>
        <begin position="118"/>
        <end position="157"/>
    </location>
</feature>
<feature type="region of interest" description="Disordered" evidence="1">
    <location>
        <begin position="56"/>
        <end position="76"/>
    </location>
</feature>
<dbReference type="Gene3D" id="1.25.40.10">
    <property type="entry name" value="Tetratricopeptide repeat domain"/>
    <property type="match status" value="1"/>
</dbReference>
<evidence type="ECO:0000313" key="2">
    <source>
        <dbReference type="EMBL" id="GAM39046.1"/>
    </source>
</evidence>
<protein>
    <recommendedName>
        <fullName evidence="4">Pentatricopeptide repeat protein</fullName>
    </recommendedName>
</protein>
<dbReference type="Proteomes" id="UP000053095">
    <property type="component" value="Unassembled WGS sequence"/>
</dbReference>
<reference evidence="3" key="1">
    <citation type="journal article" date="2015" name="Genome Announc.">
        <title>Draft genome sequence of Talaromyces cellulolyticus strain Y-94, a source of lignocellulosic biomass-degrading enzymes.</title>
        <authorList>
            <person name="Fujii T."/>
            <person name="Koike H."/>
            <person name="Sawayama S."/>
            <person name="Yano S."/>
            <person name="Inoue H."/>
        </authorList>
    </citation>
    <scope>NUCLEOTIDE SEQUENCE [LARGE SCALE GENOMIC DNA]</scope>
    <source>
        <strain evidence="3">Y-94</strain>
    </source>
</reference>
<evidence type="ECO:0008006" key="4">
    <source>
        <dbReference type="Google" id="ProtNLM"/>
    </source>
</evidence>
<gene>
    <name evidence="2" type="ORF">TCE0_034r10271</name>
</gene>
<sequence>MITRSKSCLRRGNLSTFLDNVAVPTSNEPLQFLYPPFVKIHSTRCRAAESRAYFSSTRRPKSCDHTGFQKHSQSVERKSRRWLTQESYLSRSNNDDDVEIRSRTVISDPDVNRDAVLDRFEDGQRTGRPHASFREHETESDTKSELENLPDPKLPNEPLGHNNLEIEDAEYEDVENQDLDTTNSITIRTVQSNAPPPEERERRALMRKRDAELARLSAQVNTSALSKKMRYRQFLMSKPKARFKTPPHWTEFMARLERMHNETIVTPTKGFRKEILLREETVAFFSGTTRSMENIWYVRVRNGCKVQVLDSLESEGIYRKVVLSGTKRVIELVEKQFQQYDEQIRHSAFSPVVPSMLALRQQGVTPPLVRGWWYNAPNNDNHTMVSEPAPGTVVNSIRKFNMLVEQWVYYEPRVKGYWHTTRVKDELVDLFTRPGNKLYLSSNALHLALTWLTEHEFLDSARMVFEAAKAVSTTNTFNIFLRSTAKRQDPWYFRHVLMEMEKAGLQPNGHTWLALLKSLVSPGPRRQLMRRMKELGLTKDKRVLHDMIGHDLSLMVSTFLEEGNDIQAFLETLERDYGSDIMTTNLFNEILNAVFLRRDFDLTADILKSYERFGLALNARTFTAALSIFYRIGPTVEVMTPYLRDHEHLLHHRHYDMLFLDAIASNAINACRVIWRYASMRGETSPTMRYIVLSSLLGKATGQGAKHVINPEHIHHHIGALVIGLDYPQTPPSTKAASLVPLQYQSNPIIYLLRNRDKMTMSERNKLAKALMENDIERGQQYQPLEPFTVMLDAAVRLDSSPEYSWDRPKEGNYAGMKNLPTMEILKHVIDVPVEQASQPLADKAGL</sequence>
<evidence type="ECO:0000256" key="1">
    <source>
        <dbReference type="SAM" id="MobiDB-lite"/>
    </source>
</evidence>
<organism evidence="2 3">
    <name type="scientific">Talaromyces pinophilus</name>
    <name type="common">Penicillium pinophilum</name>
    <dbReference type="NCBI Taxonomy" id="128442"/>
    <lineage>
        <taxon>Eukaryota</taxon>
        <taxon>Fungi</taxon>
        <taxon>Dikarya</taxon>
        <taxon>Ascomycota</taxon>
        <taxon>Pezizomycotina</taxon>
        <taxon>Eurotiomycetes</taxon>
        <taxon>Eurotiomycetidae</taxon>
        <taxon>Eurotiales</taxon>
        <taxon>Trichocomaceae</taxon>
        <taxon>Talaromyces</taxon>
        <taxon>Talaromyces sect. Talaromyces</taxon>
    </lineage>
</organism>
<name>A0A6V8HD55_TALPI</name>
<comment type="caution">
    <text evidence="2">The sequence shown here is derived from an EMBL/GenBank/DDBJ whole genome shotgun (WGS) entry which is preliminary data.</text>
</comment>
<accession>A0A6V8HD55</accession>
<dbReference type="EMBL" id="DF933830">
    <property type="protein sequence ID" value="GAM39046.1"/>
    <property type="molecule type" value="Genomic_DNA"/>
</dbReference>